<dbReference type="Proteomes" id="UP001549691">
    <property type="component" value="Unassembled WGS sequence"/>
</dbReference>
<evidence type="ECO:0000313" key="2">
    <source>
        <dbReference type="Proteomes" id="UP001549691"/>
    </source>
</evidence>
<dbReference type="EMBL" id="JBEWZI010000016">
    <property type="protein sequence ID" value="MET7015341.1"/>
    <property type="molecule type" value="Genomic_DNA"/>
</dbReference>
<reference evidence="1 2" key="1">
    <citation type="submission" date="2024-07" db="EMBL/GenBank/DDBJ databases">
        <title>Uliginosibacterium flavum JJ3220;KACC:17644.</title>
        <authorList>
            <person name="Kim M.K."/>
        </authorList>
    </citation>
    <scope>NUCLEOTIDE SEQUENCE [LARGE SCALE GENOMIC DNA]</scope>
    <source>
        <strain evidence="1 2">KACC:17644</strain>
    </source>
</reference>
<keyword evidence="1" id="KW-0456">Lyase</keyword>
<dbReference type="Pfam" id="PF09492">
    <property type="entry name" value="Pec_lyase"/>
    <property type="match status" value="1"/>
</dbReference>
<keyword evidence="2" id="KW-1185">Reference proteome</keyword>
<name>A0ABV2TN34_9RHOO</name>
<proteinExistence type="predicted"/>
<protein>
    <submittedName>
        <fullName evidence="1">Pectate lyase</fullName>
    </submittedName>
</protein>
<dbReference type="RefSeq" id="WP_354601800.1">
    <property type="nucleotide sequence ID" value="NZ_JBEWZI010000016.1"/>
</dbReference>
<dbReference type="GO" id="GO:0016829">
    <property type="term" value="F:lyase activity"/>
    <property type="evidence" value="ECO:0007669"/>
    <property type="project" value="UniProtKB-KW"/>
</dbReference>
<evidence type="ECO:0000313" key="1">
    <source>
        <dbReference type="EMBL" id="MET7015341.1"/>
    </source>
</evidence>
<sequence>NGVKTVWCAQHDPVSYAPQGARAYELPSKSGKESVLVVAFLMTRPQTTEVKAAVQAAIAWYKSSAVQLKDTYYSKTEASAFRNPFIAQTGTTTWYRFYDLDQDKGFFSDRTAVKFYDIMQIEQERLAGYEWGGSYGTKLFTYSNSVGY</sequence>
<comment type="caution">
    <text evidence="1">The sequence shown here is derived from an EMBL/GenBank/DDBJ whole genome shotgun (WGS) entry which is preliminary data.</text>
</comment>
<dbReference type="InterPro" id="IPR012669">
    <property type="entry name" value="Pectate_lyase"/>
</dbReference>
<dbReference type="SUPFAM" id="SSF81853">
    <property type="entry name" value="Family 10 polysaccharide lyase"/>
    <property type="match status" value="1"/>
</dbReference>
<gene>
    <name evidence="1" type="ORF">ABXR19_14215</name>
</gene>
<dbReference type="Gene3D" id="1.50.10.20">
    <property type="match status" value="1"/>
</dbReference>
<feature type="non-terminal residue" evidence="1">
    <location>
        <position position="1"/>
    </location>
</feature>
<organism evidence="1 2">
    <name type="scientific">Uliginosibacterium flavum</name>
    <dbReference type="NCBI Taxonomy" id="1396831"/>
    <lineage>
        <taxon>Bacteria</taxon>
        <taxon>Pseudomonadati</taxon>
        <taxon>Pseudomonadota</taxon>
        <taxon>Betaproteobacteria</taxon>
        <taxon>Rhodocyclales</taxon>
        <taxon>Zoogloeaceae</taxon>
        <taxon>Uliginosibacterium</taxon>
    </lineage>
</organism>
<accession>A0ABV2TN34</accession>